<feature type="transmembrane region" description="Helical" evidence="6">
    <location>
        <begin position="74"/>
        <end position="91"/>
    </location>
</feature>
<keyword evidence="5 6" id="KW-0472">Membrane</keyword>
<evidence type="ECO:0000313" key="8">
    <source>
        <dbReference type="Proteomes" id="UP001189429"/>
    </source>
</evidence>
<keyword evidence="3 6" id="KW-0812">Transmembrane</keyword>
<evidence type="ECO:0000313" key="7">
    <source>
        <dbReference type="EMBL" id="CAK0845373.1"/>
    </source>
</evidence>
<dbReference type="PRINTS" id="PR01315">
    <property type="entry name" value="BATTENIN"/>
</dbReference>
<accession>A0ABN9TJK1</accession>
<sequence>MVDTQCCLLGLRRNYVAFWVSGLLNNFLYVVMNAGANSINESGIGFVYLANVVPTLFVKATGPYWFHLVSYRRRVLFCALMMVSSLMTVAWSDTSHLKLLGVCMASVSVGIGESSFLGMAAFYDKQPCIKSWSSGTGFAGIAGYMWAILFGAIGACFQVQLMMGLWIPLAWVLTFECLLERPWIDTVRDDLRRGHSIANDEIGALKFGIPYMDAGDAQTVAATGEVDRPITEYLSFRSRFMFIIRLWPYMVPLTTVFAAEYTIQAGFWTVIGFPVTDKKSRQEWYRRPEDYWEPVNALFRP</sequence>
<dbReference type="EMBL" id="CAUYUJ010014732">
    <property type="protein sequence ID" value="CAK0845373.1"/>
    <property type="molecule type" value="Genomic_DNA"/>
</dbReference>
<evidence type="ECO:0000256" key="4">
    <source>
        <dbReference type="ARBA" id="ARBA00022989"/>
    </source>
</evidence>
<proteinExistence type="inferred from homology"/>
<dbReference type="Proteomes" id="UP001189429">
    <property type="component" value="Unassembled WGS sequence"/>
</dbReference>
<evidence type="ECO:0000256" key="6">
    <source>
        <dbReference type="RuleBase" id="RU361113"/>
    </source>
</evidence>
<feature type="transmembrane region" description="Helical" evidence="6">
    <location>
        <begin position="44"/>
        <end position="62"/>
    </location>
</feature>
<dbReference type="PANTHER" id="PTHR10981:SF0">
    <property type="entry name" value="BATTENIN"/>
    <property type="match status" value="1"/>
</dbReference>
<comment type="subcellular location">
    <subcellularLocation>
        <location evidence="1">Endomembrane system</location>
        <topology evidence="1">Multi-pass membrane protein</topology>
    </subcellularLocation>
</comment>
<evidence type="ECO:0000256" key="2">
    <source>
        <dbReference type="ARBA" id="ARBA00022448"/>
    </source>
</evidence>
<feature type="transmembrane region" description="Helical" evidence="6">
    <location>
        <begin position="97"/>
        <end position="123"/>
    </location>
</feature>
<evidence type="ECO:0008006" key="9">
    <source>
        <dbReference type="Google" id="ProtNLM"/>
    </source>
</evidence>
<keyword evidence="8" id="KW-1185">Reference proteome</keyword>
<comment type="caution">
    <text evidence="7">The sequence shown here is derived from an EMBL/GenBank/DDBJ whole genome shotgun (WGS) entry which is preliminary data.</text>
</comment>
<comment type="similarity">
    <text evidence="6">Belongs to the battenin family.</text>
</comment>
<comment type="caution">
    <text evidence="6">Lacks conserved residue(s) required for the propagation of feature annotation.</text>
</comment>
<evidence type="ECO:0000256" key="1">
    <source>
        <dbReference type="ARBA" id="ARBA00004127"/>
    </source>
</evidence>
<evidence type="ECO:0000256" key="5">
    <source>
        <dbReference type="ARBA" id="ARBA00023136"/>
    </source>
</evidence>
<feature type="transmembrane region" description="Helical" evidence="6">
    <location>
        <begin position="135"/>
        <end position="155"/>
    </location>
</feature>
<protein>
    <recommendedName>
        <fullName evidence="9">Protein BTN</fullName>
    </recommendedName>
</protein>
<organism evidence="7 8">
    <name type="scientific">Prorocentrum cordatum</name>
    <dbReference type="NCBI Taxonomy" id="2364126"/>
    <lineage>
        <taxon>Eukaryota</taxon>
        <taxon>Sar</taxon>
        <taxon>Alveolata</taxon>
        <taxon>Dinophyceae</taxon>
        <taxon>Prorocentrales</taxon>
        <taxon>Prorocentraceae</taxon>
        <taxon>Prorocentrum</taxon>
    </lineage>
</organism>
<feature type="transmembrane region" description="Helical" evidence="6">
    <location>
        <begin position="15"/>
        <end position="32"/>
    </location>
</feature>
<reference evidence="7" key="1">
    <citation type="submission" date="2023-10" db="EMBL/GenBank/DDBJ databases">
        <authorList>
            <person name="Chen Y."/>
            <person name="Shah S."/>
            <person name="Dougan E. K."/>
            <person name="Thang M."/>
            <person name="Chan C."/>
        </authorList>
    </citation>
    <scope>NUCLEOTIDE SEQUENCE [LARGE SCALE GENOMIC DNA]</scope>
</reference>
<gene>
    <name evidence="7" type="ORF">PCOR1329_LOCUS39186</name>
</gene>
<name>A0ABN9TJK1_9DINO</name>
<keyword evidence="4 6" id="KW-1133">Transmembrane helix</keyword>
<evidence type="ECO:0000256" key="3">
    <source>
        <dbReference type="ARBA" id="ARBA00022692"/>
    </source>
</evidence>
<dbReference type="Pfam" id="PF02487">
    <property type="entry name" value="CLN3"/>
    <property type="match status" value="1"/>
</dbReference>
<feature type="transmembrane region" description="Helical" evidence="6">
    <location>
        <begin position="246"/>
        <end position="271"/>
    </location>
</feature>
<keyword evidence="2" id="KW-0813">Transport</keyword>
<dbReference type="InterPro" id="IPR003492">
    <property type="entry name" value="Battenin_disease_Cln3"/>
</dbReference>
<dbReference type="PANTHER" id="PTHR10981">
    <property type="entry name" value="BATTENIN"/>
    <property type="match status" value="1"/>
</dbReference>